<dbReference type="PANTHER" id="PTHR43312">
    <property type="entry name" value="D-THREO-ALDOSE 1-DEHYDROGENASE"/>
    <property type="match status" value="1"/>
</dbReference>
<organism evidence="2 3">
    <name type="scientific">Neptunicella marina</name>
    <dbReference type="NCBI Taxonomy" id="2125989"/>
    <lineage>
        <taxon>Bacteria</taxon>
        <taxon>Pseudomonadati</taxon>
        <taxon>Pseudomonadota</taxon>
        <taxon>Gammaproteobacteria</taxon>
        <taxon>Alteromonadales</taxon>
        <taxon>Alteromonadaceae</taxon>
        <taxon>Neptunicella</taxon>
    </lineage>
</organism>
<dbReference type="Pfam" id="PF00248">
    <property type="entry name" value="Aldo_ket_red"/>
    <property type="match status" value="1"/>
</dbReference>
<comment type="caution">
    <text evidence="2">The sequence shown here is derived from an EMBL/GenBank/DDBJ whole genome shotgun (WGS) entry which is preliminary data.</text>
</comment>
<dbReference type="InterPro" id="IPR053135">
    <property type="entry name" value="AKR2_Oxidoreductase"/>
</dbReference>
<dbReference type="InterPro" id="IPR036812">
    <property type="entry name" value="NAD(P)_OxRdtase_dom_sf"/>
</dbReference>
<evidence type="ECO:0000313" key="2">
    <source>
        <dbReference type="EMBL" id="MBC3764557.1"/>
    </source>
</evidence>
<dbReference type="AlphaFoldDB" id="A0A8J6M006"/>
<accession>A0A8J6M006</accession>
<dbReference type="InterPro" id="IPR023210">
    <property type="entry name" value="NADP_OxRdtase_dom"/>
</dbReference>
<evidence type="ECO:0000259" key="1">
    <source>
        <dbReference type="Pfam" id="PF00248"/>
    </source>
</evidence>
<dbReference type="Proteomes" id="UP000601768">
    <property type="component" value="Unassembled WGS sequence"/>
</dbReference>
<reference evidence="2" key="2">
    <citation type="submission" date="2020-08" db="EMBL/GenBank/DDBJ databases">
        <authorList>
            <person name="Lai Q."/>
        </authorList>
    </citation>
    <scope>NUCLEOTIDE SEQUENCE</scope>
    <source>
        <strain evidence="2">S27-2</strain>
    </source>
</reference>
<reference evidence="2" key="1">
    <citation type="journal article" date="2018" name="Int. J. Syst. Evol. Microbiol.">
        <title>Neptunicella marina gen. nov., sp. nov., isolated from surface seawater.</title>
        <authorList>
            <person name="Liu X."/>
            <person name="Lai Q."/>
            <person name="Du Y."/>
            <person name="Zhang X."/>
            <person name="Liu Z."/>
            <person name="Sun F."/>
            <person name="Shao Z."/>
        </authorList>
    </citation>
    <scope>NUCLEOTIDE SEQUENCE</scope>
    <source>
        <strain evidence="2">S27-2</strain>
    </source>
</reference>
<protein>
    <submittedName>
        <fullName evidence="2">Aldo/keto reductase</fullName>
    </submittedName>
</protein>
<proteinExistence type="predicted"/>
<evidence type="ECO:0000313" key="3">
    <source>
        <dbReference type="Proteomes" id="UP000601768"/>
    </source>
</evidence>
<feature type="domain" description="NADP-dependent oxidoreductase" evidence="1">
    <location>
        <begin position="16"/>
        <end position="314"/>
    </location>
</feature>
<gene>
    <name evidence="2" type="ORF">H8B19_01620</name>
</gene>
<dbReference type="RefSeq" id="WP_186505024.1">
    <property type="nucleotide sequence ID" value="NZ_JACNEP010000001.1"/>
</dbReference>
<dbReference type="Gene3D" id="3.20.20.100">
    <property type="entry name" value="NADP-dependent oxidoreductase domain"/>
    <property type="match status" value="1"/>
</dbReference>
<sequence length="327" mass="35677">MKQRQLGHSGFDVSEVGLGCWQLGGDFGVDFDDKQAFAILQTAVDKGVTFFDTADVYGAGKSEKFIGDFLKQSSASIRVATKFGRGGDVFPDNYTEDALRQAIAASCERLGVEQLDLLQLHCVPVDVLKQGDIFNWLRKVQDEGLIRYFGASVESVEEALICLEQDGLQSLQVIFNIFRQKLVNELLPKAQQKGVGIIVRLPLASGLLSGKFKTGTTFSTTDHRNFNQNGECFNVGETFAGLPFAKGVELADELKGLLPQDISMAQASLRWILDHPAVTTIIPGASSVKQVADNAAIADLAPLPESTHQQLAAFYQHKVQSHIRGPY</sequence>
<dbReference type="EMBL" id="JACNEP010000001">
    <property type="protein sequence ID" value="MBC3764557.1"/>
    <property type="molecule type" value="Genomic_DNA"/>
</dbReference>
<dbReference type="CDD" id="cd19086">
    <property type="entry name" value="AKR_AKR11C1"/>
    <property type="match status" value="1"/>
</dbReference>
<name>A0A8J6M006_9ALTE</name>
<dbReference type="PANTHER" id="PTHR43312:SF1">
    <property type="entry name" value="NADP-DEPENDENT OXIDOREDUCTASE DOMAIN-CONTAINING PROTEIN"/>
    <property type="match status" value="1"/>
</dbReference>
<dbReference type="SUPFAM" id="SSF51430">
    <property type="entry name" value="NAD(P)-linked oxidoreductase"/>
    <property type="match status" value="1"/>
</dbReference>
<keyword evidence="3" id="KW-1185">Reference proteome</keyword>